<comment type="similarity">
    <text evidence="2">Belongs to the eukaryotic/archaeal RNase P protein component 3 family.</text>
</comment>
<reference evidence="6" key="1">
    <citation type="journal article" date="2016" name="Nat. Commun.">
        <title>The Gonium pectorale genome demonstrates co-option of cell cycle regulation during the evolution of multicellularity.</title>
        <authorList>
            <person name="Hanschen E.R."/>
            <person name="Marriage T.N."/>
            <person name="Ferris P.J."/>
            <person name="Hamaji T."/>
            <person name="Toyoda A."/>
            <person name="Fujiyama A."/>
            <person name="Neme R."/>
            <person name="Noguchi H."/>
            <person name="Minakuchi Y."/>
            <person name="Suzuki M."/>
            <person name="Kawai-Toyooka H."/>
            <person name="Smith D.R."/>
            <person name="Sparks H."/>
            <person name="Anderson J."/>
            <person name="Bakaric R."/>
            <person name="Luria V."/>
            <person name="Karger A."/>
            <person name="Kirschner M.W."/>
            <person name="Durand P.M."/>
            <person name="Michod R.E."/>
            <person name="Nozaki H."/>
            <person name="Olson B.J."/>
        </authorList>
    </citation>
    <scope>NUCLEOTIDE SEQUENCE [LARGE SCALE GENOMIC DNA]</scope>
    <source>
        <strain evidence="6">NIES-2863</strain>
    </source>
</reference>
<feature type="compositionally biased region" description="Acidic residues" evidence="4">
    <location>
        <begin position="293"/>
        <end position="306"/>
    </location>
</feature>
<dbReference type="SUPFAM" id="SSF89550">
    <property type="entry name" value="PHP domain-like"/>
    <property type="match status" value="1"/>
</dbReference>
<protein>
    <submittedName>
        <fullName evidence="5">Uncharacterized protein</fullName>
    </submittedName>
</protein>
<accession>A0A150GCK8</accession>
<evidence type="ECO:0000256" key="2">
    <source>
        <dbReference type="ARBA" id="ARBA00007331"/>
    </source>
</evidence>
<sequence>MIGDLCLPLDDVDASLHRERVAALLGRGYDVIASVHTATGRLTDSDRCSIAPLSAASLSTSGADAKRTLALRSGAAVTAAAATAAAARSAGAPPAASCHLRQLTRLHFVAADAVQAAQLAAAEDVVRSYDIVSIAPKNERVMHQACSSLDVDIVVLELTQRAAFKLRPIAIKAALRRGVYFEICYAPGLRESTARRNLFCNAAALVRATRGRNILLSSSARSAFEVRSPLELMHIAALFGLSRQQAQDAIRLAPKAVLARAAARLAGRGAAALAAPSAPAAAAAAPGGGPTAVEDEEMADADDEPEAPPAGGQPQPGRQQQPGRGQGQGRGRGGAAGRASGRKRAAAGS</sequence>
<dbReference type="PANTHER" id="PTHR13031:SF0">
    <property type="entry name" value="RIBONUCLEASE P PROTEIN SUBUNIT P30"/>
    <property type="match status" value="1"/>
</dbReference>
<dbReference type="InterPro" id="IPR002738">
    <property type="entry name" value="RNase_P_p30"/>
</dbReference>
<comment type="subcellular location">
    <subcellularLocation>
        <location evidence="1">Nucleus</location>
    </subcellularLocation>
</comment>
<name>A0A150GCK8_GONPE</name>
<evidence type="ECO:0000256" key="3">
    <source>
        <dbReference type="ARBA" id="ARBA00022694"/>
    </source>
</evidence>
<dbReference type="EMBL" id="LSYV01000035">
    <property type="protein sequence ID" value="KXZ47591.1"/>
    <property type="molecule type" value="Genomic_DNA"/>
</dbReference>
<gene>
    <name evidence="5" type="ORF">GPECTOR_34g750</name>
</gene>
<dbReference type="InterPro" id="IPR016195">
    <property type="entry name" value="Pol/histidinol_Pase-like"/>
</dbReference>
<dbReference type="PANTHER" id="PTHR13031">
    <property type="entry name" value="RIBONUCLEASE P SUBUNIT P30"/>
    <property type="match status" value="1"/>
</dbReference>
<dbReference type="AlphaFoldDB" id="A0A150GCK8"/>
<dbReference type="Proteomes" id="UP000075714">
    <property type="component" value="Unassembled WGS sequence"/>
</dbReference>
<keyword evidence="6" id="KW-1185">Reference proteome</keyword>
<evidence type="ECO:0000313" key="5">
    <source>
        <dbReference type="EMBL" id="KXZ47591.1"/>
    </source>
</evidence>
<dbReference type="OrthoDB" id="17948at2759"/>
<dbReference type="GO" id="GO:0005655">
    <property type="term" value="C:nucleolar ribonuclease P complex"/>
    <property type="evidence" value="ECO:0007669"/>
    <property type="project" value="TreeGrafter"/>
</dbReference>
<keyword evidence="3" id="KW-0819">tRNA processing</keyword>
<dbReference type="GO" id="GO:0003723">
    <property type="term" value="F:RNA binding"/>
    <property type="evidence" value="ECO:0007669"/>
    <property type="project" value="TreeGrafter"/>
</dbReference>
<feature type="compositionally biased region" description="Gly residues" evidence="4">
    <location>
        <begin position="324"/>
        <end position="336"/>
    </location>
</feature>
<feature type="compositionally biased region" description="Low complexity" evidence="4">
    <location>
        <begin position="309"/>
        <end position="323"/>
    </location>
</feature>
<evidence type="ECO:0000256" key="4">
    <source>
        <dbReference type="SAM" id="MobiDB-lite"/>
    </source>
</evidence>
<dbReference type="GO" id="GO:0008033">
    <property type="term" value="P:tRNA processing"/>
    <property type="evidence" value="ECO:0007669"/>
    <property type="project" value="UniProtKB-KW"/>
</dbReference>
<evidence type="ECO:0000256" key="1">
    <source>
        <dbReference type="ARBA" id="ARBA00004123"/>
    </source>
</evidence>
<dbReference type="Pfam" id="PF01876">
    <property type="entry name" value="RNase_P_p30"/>
    <property type="match status" value="1"/>
</dbReference>
<organism evidence="5 6">
    <name type="scientific">Gonium pectorale</name>
    <name type="common">Green alga</name>
    <dbReference type="NCBI Taxonomy" id="33097"/>
    <lineage>
        <taxon>Eukaryota</taxon>
        <taxon>Viridiplantae</taxon>
        <taxon>Chlorophyta</taxon>
        <taxon>core chlorophytes</taxon>
        <taxon>Chlorophyceae</taxon>
        <taxon>CS clade</taxon>
        <taxon>Chlamydomonadales</taxon>
        <taxon>Volvocaceae</taxon>
        <taxon>Gonium</taxon>
    </lineage>
</organism>
<comment type="caution">
    <text evidence="5">The sequence shown here is derived from an EMBL/GenBank/DDBJ whole genome shotgun (WGS) entry which is preliminary data.</text>
</comment>
<evidence type="ECO:0000313" key="6">
    <source>
        <dbReference type="Proteomes" id="UP000075714"/>
    </source>
</evidence>
<dbReference type="STRING" id="33097.A0A150GCK8"/>
<feature type="compositionally biased region" description="Basic residues" evidence="4">
    <location>
        <begin position="340"/>
        <end position="349"/>
    </location>
</feature>
<feature type="region of interest" description="Disordered" evidence="4">
    <location>
        <begin position="281"/>
        <end position="349"/>
    </location>
</feature>
<proteinExistence type="inferred from homology"/>
<dbReference type="Gene3D" id="3.20.20.140">
    <property type="entry name" value="Metal-dependent hydrolases"/>
    <property type="match status" value="1"/>
</dbReference>